<dbReference type="EMBL" id="PDJK01000001">
    <property type="protein sequence ID" value="PFG57098.1"/>
    <property type="molecule type" value="Genomic_DNA"/>
</dbReference>
<dbReference type="AlphaFoldDB" id="A0A2A9G0Z5"/>
<gene>
    <name evidence="2" type="ORF">ATK36_0656</name>
</gene>
<evidence type="ECO:0000313" key="2">
    <source>
        <dbReference type="EMBL" id="PFG57098.1"/>
    </source>
</evidence>
<reference evidence="2 3" key="1">
    <citation type="submission" date="2017-10" db="EMBL/GenBank/DDBJ databases">
        <title>Sequencing the genomes of 1000 actinobacteria strains.</title>
        <authorList>
            <person name="Klenk H.-P."/>
        </authorList>
    </citation>
    <scope>NUCLEOTIDE SEQUENCE [LARGE SCALE GENOMIC DNA]</scope>
    <source>
        <strain evidence="2 3">DSM 46092</strain>
    </source>
</reference>
<proteinExistence type="predicted"/>
<evidence type="ECO:0000313" key="3">
    <source>
        <dbReference type="Proteomes" id="UP000243542"/>
    </source>
</evidence>
<organism evidence="2 3">
    <name type="scientific">Amycolatopsis sulphurea</name>
    <dbReference type="NCBI Taxonomy" id="76022"/>
    <lineage>
        <taxon>Bacteria</taxon>
        <taxon>Bacillati</taxon>
        <taxon>Actinomycetota</taxon>
        <taxon>Actinomycetes</taxon>
        <taxon>Pseudonocardiales</taxon>
        <taxon>Pseudonocardiaceae</taxon>
        <taxon>Amycolatopsis</taxon>
    </lineage>
</organism>
<accession>A0A2A9G0Z5</accession>
<protein>
    <submittedName>
        <fullName evidence="2">Uncharacterized protein</fullName>
    </submittedName>
</protein>
<comment type="caution">
    <text evidence="2">The sequence shown here is derived from an EMBL/GenBank/DDBJ whole genome shotgun (WGS) entry which is preliminary data.</text>
</comment>
<feature type="region of interest" description="Disordered" evidence="1">
    <location>
        <begin position="26"/>
        <end position="45"/>
    </location>
</feature>
<sequence length="90" mass="9897">MVAHIRIARCRVPDQRCRNPAVECGEECATPEQGGTPHRLGWHDPGEGRTTLIVGAYPMRGEIHAMVRHCTAGDAAPLWRMIDGSPALRE</sequence>
<dbReference type="Proteomes" id="UP000243542">
    <property type="component" value="Unassembled WGS sequence"/>
</dbReference>
<name>A0A2A9G0Z5_9PSEU</name>
<keyword evidence="3" id="KW-1185">Reference proteome</keyword>
<evidence type="ECO:0000256" key="1">
    <source>
        <dbReference type="SAM" id="MobiDB-lite"/>
    </source>
</evidence>